<reference evidence="1 2" key="1">
    <citation type="submission" date="2015-01" db="EMBL/GenBank/DDBJ databases">
        <title>Draft genome of the acidophilic iron oxidizer Ferrimicrobium acidiphilum strain T23.</title>
        <authorList>
            <person name="Poehlein A."/>
            <person name="Eisen S."/>
            <person name="Schloemann M."/>
            <person name="Johnson B.D."/>
            <person name="Daniel R."/>
            <person name="Muehling M."/>
        </authorList>
    </citation>
    <scope>NUCLEOTIDE SEQUENCE [LARGE SCALE GENOMIC DNA]</scope>
    <source>
        <strain evidence="1 2">T23</strain>
    </source>
</reference>
<name>A0A0D8FS15_9ACTN</name>
<evidence type="ECO:0000313" key="1">
    <source>
        <dbReference type="EMBL" id="KJE76065.1"/>
    </source>
</evidence>
<dbReference type="AlphaFoldDB" id="A0A0D8FS15"/>
<dbReference type="EMBL" id="JXUW01000022">
    <property type="protein sequence ID" value="KJE76065.1"/>
    <property type="molecule type" value="Genomic_DNA"/>
</dbReference>
<sequence>MAPLVPFGFRLWWERVGQSRTGIREPQEILFLLHLFSRYVCSELAMQYLILIRDVCYLIL</sequence>
<accession>A0A0D8FS15</accession>
<dbReference type="Proteomes" id="UP000032336">
    <property type="component" value="Unassembled WGS sequence"/>
</dbReference>
<protein>
    <submittedName>
        <fullName evidence="1">Uncharacterized protein</fullName>
    </submittedName>
</protein>
<comment type="caution">
    <text evidence="1">The sequence shown here is derived from an EMBL/GenBank/DDBJ whole genome shotgun (WGS) entry which is preliminary data.</text>
</comment>
<keyword evidence="2" id="KW-1185">Reference proteome</keyword>
<evidence type="ECO:0000313" key="2">
    <source>
        <dbReference type="Proteomes" id="UP000032336"/>
    </source>
</evidence>
<organism evidence="1 2">
    <name type="scientific">Ferrimicrobium acidiphilum DSM 19497</name>
    <dbReference type="NCBI Taxonomy" id="1121877"/>
    <lineage>
        <taxon>Bacteria</taxon>
        <taxon>Bacillati</taxon>
        <taxon>Actinomycetota</taxon>
        <taxon>Acidimicrobiia</taxon>
        <taxon>Acidimicrobiales</taxon>
        <taxon>Acidimicrobiaceae</taxon>
        <taxon>Ferrimicrobium</taxon>
    </lineage>
</organism>
<gene>
    <name evidence="1" type="ORF">FEAC_21560</name>
</gene>
<proteinExistence type="predicted"/>